<evidence type="ECO:0000256" key="5">
    <source>
        <dbReference type="SAM" id="Coils"/>
    </source>
</evidence>
<keyword evidence="2 4" id="KW-0807">Transducer</keyword>
<dbReference type="OrthoDB" id="5675566at2"/>
<keyword evidence="6" id="KW-0472">Membrane</keyword>
<evidence type="ECO:0000313" key="8">
    <source>
        <dbReference type="EMBL" id="KPH65264.1"/>
    </source>
</evidence>
<dbReference type="FunFam" id="1.10.287.950:FF:000001">
    <property type="entry name" value="Methyl-accepting chemotaxis sensory transducer"/>
    <property type="match status" value="1"/>
</dbReference>
<dbReference type="PANTHER" id="PTHR32089">
    <property type="entry name" value="METHYL-ACCEPTING CHEMOTAXIS PROTEIN MCPB"/>
    <property type="match status" value="1"/>
</dbReference>
<comment type="similarity">
    <text evidence="3">Belongs to the methyl-accepting chemotaxis (MCP) protein family.</text>
</comment>
<evidence type="ECO:0000256" key="3">
    <source>
        <dbReference type="ARBA" id="ARBA00029447"/>
    </source>
</evidence>
<organism evidence="8 9">
    <name type="scientific">Pseudoalteromonas porphyrae</name>
    <dbReference type="NCBI Taxonomy" id="187330"/>
    <lineage>
        <taxon>Bacteria</taxon>
        <taxon>Pseudomonadati</taxon>
        <taxon>Pseudomonadota</taxon>
        <taxon>Gammaproteobacteria</taxon>
        <taxon>Alteromonadales</taxon>
        <taxon>Pseudoalteromonadaceae</taxon>
        <taxon>Pseudoalteromonas</taxon>
    </lineage>
</organism>
<protein>
    <recommendedName>
        <fullName evidence="7">Methyl-accepting transducer domain-containing protein</fullName>
    </recommendedName>
</protein>
<dbReference type="PANTHER" id="PTHR32089:SF74">
    <property type="entry name" value="METHYL-ACCEPTING CHEMOTAXIS PROTEIN AER"/>
    <property type="match status" value="1"/>
</dbReference>
<evidence type="ECO:0000256" key="1">
    <source>
        <dbReference type="ARBA" id="ARBA00004370"/>
    </source>
</evidence>
<dbReference type="EMBL" id="LHPH01000002">
    <property type="protein sequence ID" value="KPH65264.1"/>
    <property type="molecule type" value="Genomic_DNA"/>
</dbReference>
<dbReference type="SUPFAM" id="SSF55785">
    <property type="entry name" value="PYP-like sensor domain (PAS domain)"/>
    <property type="match status" value="1"/>
</dbReference>
<reference evidence="8 9" key="1">
    <citation type="submission" date="2015-08" db="EMBL/GenBank/DDBJ databases">
        <title>Draft Genome Sequence of Pseudoalteromonas porphyrae UCD-SED14.</title>
        <authorList>
            <person name="Coil D.A."/>
            <person name="Jospin G."/>
            <person name="Lee R.D."/>
            <person name="Eisen J.A."/>
        </authorList>
    </citation>
    <scope>NUCLEOTIDE SEQUENCE [LARGE SCALE GENOMIC DNA]</scope>
    <source>
        <strain evidence="8 9">UCD-SED14</strain>
    </source>
</reference>
<dbReference type="PRINTS" id="PR00260">
    <property type="entry name" value="CHEMTRNSDUCR"/>
</dbReference>
<dbReference type="GO" id="GO:0016020">
    <property type="term" value="C:membrane"/>
    <property type="evidence" value="ECO:0007669"/>
    <property type="project" value="UniProtKB-SubCell"/>
</dbReference>
<dbReference type="AlphaFoldDB" id="A0A0N1MUS5"/>
<dbReference type="InterPro" id="IPR035965">
    <property type="entry name" value="PAS-like_dom_sf"/>
</dbReference>
<dbReference type="GO" id="GO:0006935">
    <property type="term" value="P:chemotaxis"/>
    <property type="evidence" value="ECO:0007669"/>
    <property type="project" value="InterPro"/>
</dbReference>
<sequence>MRKNEPVTQKNIELPSSVNILSITSPDSKIKYINKDFIAISGFDEADLIGQYHNIVRHPDMPPAAFADLWQCVQSGKSWMGIVKNRCKNGDHYWVDAYASPLKTATGQIEYQSIRVRPKDSVKNRAENLYKKLQSGGEFRIPWWEKASATMFMVCGVLFCYLLTAFLIFNFTQASLGSALGLPLIPMCLLLTSLLWQSKQWHKVIEKAQSIVDDPLATYIYTGNNNAANKVLLALEVLSKEAGAIVGRINDASVNMGDALNSLEHELSQNHSRVSMQYQQTDSMASAITQMSASFNEVSSNAHATSSAAKSTHEYAQQGLLQVEEAVNNMNELSNDVNNAASVVEQLEKDGAAINDVVAVIRSVAEQTNLLALNAAIEAARAGEQGRGFAVVADEVRTLANRTHQSTEEIVKTIEKINQGTKSAVAAMEKAQQRVSSSVDSTTQAKTSIEYMSTEMNHILDLNIQVATSVEQQVKVAEEITENVTKIKDYSESGLQSSEQNIAKCAALQTHSTALNSIAQHFWAQKSK</sequence>
<evidence type="ECO:0000259" key="7">
    <source>
        <dbReference type="PROSITE" id="PS50111"/>
    </source>
</evidence>
<dbReference type="CDD" id="cd11386">
    <property type="entry name" value="MCP_signal"/>
    <property type="match status" value="1"/>
</dbReference>
<evidence type="ECO:0000256" key="4">
    <source>
        <dbReference type="PROSITE-ProRule" id="PRU00284"/>
    </source>
</evidence>
<dbReference type="NCBIfam" id="TIGR00229">
    <property type="entry name" value="sensory_box"/>
    <property type="match status" value="1"/>
</dbReference>
<feature type="transmembrane region" description="Helical" evidence="6">
    <location>
        <begin position="175"/>
        <end position="196"/>
    </location>
</feature>
<dbReference type="Proteomes" id="UP000037848">
    <property type="component" value="Unassembled WGS sequence"/>
</dbReference>
<dbReference type="PROSITE" id="PS50111">
    <property type="entry name" value="CHEMOTAXIS_TRANSDUC_2"/>
    <property type="match status" value="1"/>
</dbReference>
<evidence type="ECO:0000313" key="9">
    <source>
        <dbReference type="Proteomes" id="UP000037848"/>
    </source>
</evidence>
<dbReference type="Gene3D" id="1.10.287.950">
    <property type="entry name" value="Methyl-accepting chemotaxis protein"/>
    <property type="match status" value="1"/>
</dbReference>
<dbReference type="InterPro" id="IPR013655">
    <property type="entry name" value="PAS_fold_3"/>
</dbReference>
<dbReference type="Gene3D" id="3.30.450.20">
    <property type="entry name" value="PAS domain"/>
    <property type="match status" value="1"/>
</dbReference>
<keyword evidence="5" id="KW-0175">Coiled coil</keyword>
<keyword evidence="6" id="KW-1133">Transmembrane helix</keyword>
<gene>
    <name evidence="8" type="ORF">ADS77_03075</name>
</gene>
<dbReference type="InterPro" id="IPR004089">
    <property type="entry name" value="MCPsignal_dom"/>
</dbReference>
<feature type="coiled-coil region" evidence="5">
    <location>
        <begin position="323"/>
        <end position="350"/>
    </location>
</feature>
<dbReference type="SMART" id="SM00283">
    <property type="entry name" value="MA"/>
    <property type="match status" value="1"/>
</dbReference>
<dbReference type="SUPFAM" id="SSF58104">
    <property type="entry name" value="Methyl-accepting chemotaxis protein (MCP) signaling domain"/>
    <property type="match status" value="1"/>
</dbReference>
<feature type="domain" description="Methyl-accepting transducer" evidence="7">
    <location>
        <begin position="252"/>
        <end position="488"/>
    </location>
</feature>
<dbReference type="CDD" id="cd00130">
    <property type="entry name" value="PAS"/>
    <property type="match status" value="1"/>
</dbReference>
<proteinExistence type="inferred from homology"/>
<dbReference type="STRING" id="187330.AMS58_20595"/>
<keyword evidence="6" id="KW-0812">Transmembrane</keyword>
<evidence type="ECO:0000256" key="2">
    <source>
        <dbReference type="ARBA" id="ARBA00023224"/>
    </source>
</evidence>
<dbReference type="Pfam" id="PF08447">
    <property type="entry name" value="PAS_3"/>
    <property type="match status" value="1"/>
</dbReference>
<dbReference type="RefSeq" id="WP_054206882.1">
    <property type="nucleotide sequence ID" value="NZ_LHPH01000002.1"/>
</dbReference>
<keyword evidence="9" id="KW-1185">Reference proteome</keyword>
<comment type="caution">
    <text evidence="8">The sequence shown here is derived from an EMBL/GenBank/DDBJ whole genome shotgun (WGS) entry which is preliminary data.</text>
</comment>
<dbReference type="GO" id="GO:0007165">
    <property type="term" value="P:signal transduction"/>
    <property type="evidence" value="ECO:0007669"/>
    <property type="project" value="UniProtKB-KW"/>
</dbReference>
<dbReference type="InterPro" id="IPR000014">
    <property type="entry name" value="PAS"/>
</dbReference>
<comment type="subcellular location">
    <subcellularLocation>
        <location evidence="1">Membrane</location>
    </subcellularLocation>
</comment>
<dbReference type="InterPro" id="IPR004090">
    <property type="entry name" value="Chemotax_Me-accpt_rcpt"/>
</dbReference>
<dbReference type="PATRIC" id="fig|187330.3.peg.655"/>
<evidence type="ECO:0000256" key="6">
    <source>
        <dbReference type="SAM" id="Phobius"/>
    </source>
</evidence>
<dbReference type="GO" id="GO:0004888">
    <property type="term" value="F:transmembrane signaling receptor activity"/>
    <property type="evidence" value="ECO:0007669"/>
    <property type="project" value="InterPro"/>
</dbReference>
<accession>A0A0N1MUS5</accession>
<dbReference type="Pfam" id="PF00015">
    <property type="entry name" value="MCPsignal"/>
    <property type="match status" value="1"/>
</dbReference>
<name>A0A0N1MUS5_9GAMM</name>
<feature type="transmembrane region" description="Helical" evidence="6">
    <location>
        <begin position="149"/>
        <end position="169"/>
    </location>
</feature>